<dbReference type="InterPro" id="IPR051088">
    <property type="entry name" value="PTS_Sugar-EIIC/EIIB"/>
</dbReference>
<feature type="transmembrane region" description="Helical" evidence="9">
    <location>
        <begin position="178"/>
        <end position="199"/>
    </location>
</feature>
<evidence type="ECO:0000256" key="6">
    <source>
        <dbReference type="ARBA" id="ARBA00022989"/>
    </source>
</evidence>
<comment type="function">
    <text evidence="8">The phosphoenolpyruvate-dependent sugar phosphotransferase system (PTS), a major carbohydrate active -transport system, catalyzes the phosphorylation of incoming sugar substrates concomitant with their translocation across the cell membrane.</text>
</comment>
<feature type="transmembrane region" description="Helical" evidence="9">
    <location>
        <begin position="237"/>
        <end position="258"/>
    </location>
</feature>
<reference evidence="11 12" key="1">
    <citation type="submission" date="2023-05" db="EMBL/GenBank/DDBJ databases">
        <title>A Combination of Whole Genome Sequencing and Metagenomics Reveals Diversity of Listeria spp. in Soil Collected from the Nantahala National Forest.</title>
        <authorList>
            <person name="Wang J."/>
            <person name="Schamp C.N."/>
            <person name="Hudson L.K."/>
            <person name="Chaggar H.K."/>
            <person name="Bryan D.W."/>
            <person name="Radosevich M."/>
            <person name="Denes T.G."/>
        </authorList>
    </citation>
    <scope>NUCLEOTIDE SEQUENCE [LARGE SCALE GENOMIC DNA]</scope>
    <source>
        <strain evidence="11 12">UTK S2-0002</strain>
    </source>
</reference>
<dbReference type="Proteomes" id="UP001252688">
    <property type="component" value="Unassembled WGS sequence"/>
</dbReference>
<dbReference type="PANTHER" id="PTHR33989">
    <property type="match status" value="1"/>
</dbReference>
<dbReference type="Pfam" id="PF02378">
    <property type="entry name" value="PTS_EIIC"/>
    <property type="match status" value="1"/>
</dbReference>
<feature type="transmembrane region" description="Helical" evidence="9">
    <location>
        <begin position="205"/>
        <end position="225"/>
    </location>
</feature>
<feature type="transmembrane region" description="Helical" evidence="9">
    <location>
        <begin position="343"/>
        <end position="362"/>
    </location>
</feature>
<dbReference type="InterPro" id="IPR004501">
    <property type="entry name" value="PTS_EIIC_3"/>
</dbReference>
<feature type="domain" description="PTS EIIC type-3" evidence="10">
    <location>
        <begin position="11"/>
        <end position="410"/>
    </location>
</feature>
<feature type="transmembrane region" description="Helical" evidence="9">
    <location>
        <begin position="134"/>
        <end position="157"/>
    </location>
</feature>
<proteinExistence type="predicted"/>
<gene>
    <name evidence="11" type="ORF">QJV37_10045</name>
</gene>
<feature type="transmembrane region" description="Helical" evidence="9">
    <location>
        <begin position="77"/>
        <end position="97"/>
    </location>
</feature>
<comment type="caution">
    <text evidence="11">The sequence shown here is derived from an EMBL/GenBank/DDBJ whole genome shotgun (WGS) entry which is preliminary data.</text>
</comment>
<keyword evidence="6 9" id="KW-1133">Transmembrane helix</keyword>
<sequence length="436" mass="47979">MKLMKALERFLSKWLLPFAKVLESNTQMKAIRQGMMALVPITLVGAVPVLFQQLGGIPKLPSWIASVAAYINNITSPIYFATFGLMSVYVAVFVAYYYAKERNLWDIGAIVTALMSFVVVAVRPLETGGSDVTYLAGEGIFVALVISLLSVEILHIFKNKLKFTINLGQGVPTPILRSFENLWPILFSVLIIAILSFGVESLSGIRVVALIQTLFSPLTSLVNTLPGIMLIIFIQQLLWWFGIHGYSVMAPVWLSVAFQNVDANAAALAKGEPLSSMLIFTPDFMWSIVGVTGAGVTGALVVIMMFSKSKRYKTLGRLALLPTFFSINEPVMFGVPIVLNPRFFIPMMAAPQIAALIGWFSIKLGLMNPFTMVSPYVPVPIGAIIASFDWRYVIVLGLILICSALIYYPFFKIAEKEALTQENSGDLEASLDDFDF</sequence>
<accession>A0ABU2IP70</accession>
<dbReference type="NCBIfam" id="TIGR00410">
    <property type="entry name" value="lacE"/>
    <property type="match status" value="1"/>
</dbReference>
<evidence type="ECO:0000256" key="7">
    <source>
        <dbReference type="ARBA" id="ARBA00023136"/>
    </source>
</evidence>
<name>A0ABU2IP70_9LIST</name>
<evidence type="ECO:0000313" key="12">
    <source>
        <dbReference type="Proteomes" id="UP001252688"/>
    </source>
</evidence>
<keyword evidence="2 8" id="KW-0813">Transport</keyword>
<evidence type="ECO:0000256" key="2">
    <source>
        <dbReference type="ARBA" id="ARBA00022448"/>
    </source>
</evidence>
<evidence type="ECO:0000256" key="9">
    <source>
        <dbReference type="SAM" id="Phobius"/>
    </source>
</evidence>
<evidence type="ECO:0000313" key="11">
    <source>
        <dbReference type="EMBL" id="MDT0114478.1"/>
    </source>
</evidence>
<comment type="subcellular location">
    <subcellularLocation>
        <location evidence="1">Cell membrane</location>
        <topology evidence="1">Multi-pass membrane protein</topology>
    </subcellularLocation>
</comment>
<evidence type="ECO:0000256" key="1">
    <source>
        <dbReference type="ARBA" id="ARBA00004651"/>
    </source>
</evidence>
<feature type="transmembrane region" description="Helical" evidence="9">
    <location>
        <begin position="37"/>
        <end position="57"/>
    </location>
</feature>
<keyword evidence="12" id="KW-1185">Reference proteome</keyword>
<evidence type="ECO:0000256" key="5">
    <source>
        <dbReference type="ARBA" id="ARBA00022692"/>
    </source>
</evidence>
<dbReference type="RefSeq" id="WP_228463568.1">
    <property type="nucleotide sequence ID" value="NZ_JAARZC010000002.1"/>
</dbReference>
<organism evidence="11 12">
    <name type="scientific">Listeria cossartiae subsp. cayugensis</name>
    <dbReference type="NCBI Taxonomy" id="2713505"/>
    <lineage>
        <taxon>Bacteria</taxon>
        <taxon>Bacillati</taxon>
        <taxon>Bacillota</taxon>
        <taxon>Bacilli</taxon>
        <taxon>Bacillales</taxon>
        <taxon>Listeriaceae</taxon>
        <taxon>Listeria</taxon>
        <taxon>Listeria cossartiae</taxon>
    </lineage>
</organism>
<feature type="transmembrane region" description="Helical" evidence="9">
    <location>
        <begin position="104"/>
        <end position="122"/>
    </location>
</feature>
<dbReference type="PIRSF" id="PIRSF006351">
    <property type="entry name" value="PTS_EIIC-Cellobiose"/>
    <property type="match status" value="1"/>
</dbReference>
<evidence type="ECO:0000256" key="3">
    <source>
        <dbReference type="ARBA" id="ARBA00022475"/>
    </source>
</evidence>
<keyword evidence="4 8" id="KW-0762">Sugar transport</keyword>
<dbReference type="InterPro" id="IPR004796">
    <property type="entry name" value="PTS_IIC_cello"/>
</dbReference>
<feature type="transmembrane region" description="Helical" evidence="9">
    <location>
        <begin position="392"/>
        <end position="411"/>
    </location>
</feature>
<keyword evidence="3 8" id="KW-1003">Cell membrane</keyword>
<feature type="transmembrane region" description="Helical" evidence="9">
    <location>
        <begin position="284"/>
        <end position="306"/>
    </location>
</feature>
<protein>
    <recommendedName>
        <fullName evidence="8">Permease IIC component</fullName>
    </recommendedName>
</protein>
<keyword evidence="5 9" id="KW-0812">Transmembrane</keyword>
<feature type="transmembrane region" description="Helical" evidence="9">
    <location>
        <begin position="318"/>
        <end position="337"/>
    </location>
</feature>
<dbReference type="PROSITE" id="PS51105">
    <property type="entry name" value="PTS_EIIC_TYPE_3"/>
    <property type="match status" value="1"/>
</dbReference>
<evidence type="ECO:0000256" key="8">
    <source>
        <dbReference type="PIRNR" id="PIRNR006351"/>
    </source>
</evidence>
<dbReference type="EMBL" id="JASBAM010000002">
    <property type="protein sequence ID" value="MDT0114478.1"/>
    <property type="molecule type" value="Genomic_DNA"/>
</dbReference>
<evidence type="ECO:0000256" key="4">
    <source>
        <dbReference type="ARBA" id="ARBA00022597"/>
    </source>
</evidence>
<evidence type="ECO:0000259" key="10">
    <source>
        <dbReference type="PROSITE" id="PS51105"/>
    </source>
</evidence>
<dbReference type="InterPro" id="IPR003352">
    <property type="entry name" value="PTS_EIIC"/>
</dbReference>
<keyword evidence="7 8" id="KW-0472">Membrane</keyword>
<dbReference type="PANTHER" id="PTHR33989:SF4">
    <property type="entry name" value="PTS SYSTEM N,N'-DIACETYLCHITOBIOSE-SPECIFIC EIIC COMPONENT"/>
    <property type="match status" value="1"/>
</dbReference>
<dbReference type="GeneID" id="87011394"/>